<accession>A0A0C9M9U7</accession>
<dbReference type="OrthoDB" id="10262475at2759"/>
<dbReference type="STRING" id="91626.A0A0C9M9U7"/>
<dbReference type="SMART" id="SM00320">
    <property type="entry name" value="WD40"/>
    <property type="match status" value="6"/>
</dbReference>
<keyword evidence="5" id="KW-1185">Reference proteome</keyword>
<dbReference type="PROSITE" id="PS50294">
    <property type="entry name" value="WD_REPEATS_REGION"/>
    <property type="match status" value="1"/>
</dbReference>
<reference evidence="4" key="1">
    <citation type="submission" date="2014-09" db="EMBL/GenBank/DDBJ databases">
        <title>Draft genome sequence of an oleaginous Mucoromycotina fungus Mucor ambiguus NBRC6742.</title>
        <authorList>
            <person name="Takeda I."/>
            <person name="Yamane N."/>
            <person name="Morita T."/>
            <person name="Tamano K."/>
            <person name="Machida M."/>
            <person name="Baker S."/>
            <person name="Koike H."/>
        </authorList>
    </citation>
    <scope>NUCLEOTIDE SEQUENCE</scope>
    <source>
        <strain evidence="4">NBRC 6742</strain>
    </source>
</reference>
<organism evidence="4">
    <name type="scientific">Mucor ambiguus</name>
    <dbReference type="NCBI Taxonomy" id="91626"/>
    <lineage>
        <taxon>Eukaryota</taxon>
        <taxon>Fungi</taxon>
        <taxon>Fungi incertae sedis</taxon>
        <taxon>Mucoromycota</taxon>
        <taxon>Mucoromycotina</taxon>
        <taxon>Mucoromycetes</taxon>
        <taxon>Mucorales</taxon>
        <taxon>Mucorineae</taxon>
        <taxon>Mucoraceae</taxon>
        <taxon>Mucor</taxon>
    </lineage>
</organism>
<dbReference type="EMBL" id="DF836345">
    <property type="protein sequence ID" value="GAN04134.1"/>
    <property type="molecule type" value="Genomic_DNA"/>
</dbReference>
<name>A0A0C9M9U7_9FUNG</name>
<dbReference type="AlphaFoldDB" id="A0A0C9M9U7"/>
<dbReference type="InterPro" id="IPR001680">
    <property type="entry name" value="WD40_rpt"/>
</dbReference>
<keyword evidence="1 3" id="KW-0853">WD repeat</keyword>
<evidence type="ECO:0000256" key="2">
    <source>
        <dbReference type="ARBA" id="ARBA00022737"/>
    </source>
</evidence>
<evidence type="ECO:0000256" key="3">
    <source>
        <dbReference type="PROSITE-ProRule" id="PRU00221"/>
    </source>
</evidence>
<dbReference type="InterPro" id="IPR019775">
    <property type="entry name" value="WD40_repeat_CS"/>
</dbReference>
<dbReference type="Gene3D" id="2.130.10.10">
    <property type="entry name" value="YVTN repeat-like/Quinoprotein amine dehydrogenase"/>
    <property type="match status" value="1"/>
</dbReference>
<feature type="repeat" description="WD" evidence="3">
    <location>
        <begin position="441"/>
        <end position="482"/>
    </location>
</feature>
<dbReference type="PROSITE" id="PS00678">
    <property type="entry name" value="WD_REPEATS_1"/>
    <property type="match status" value="1"/>
</dbReference>
<feature type="repeat" description="WD" evidence="3">
    <location>
        <begin position="586"/>
        <end position="620"/>
    </location>
</feature>
<gene>
    <name evidence="4" type="ORF">MAM1_0056d03594</name>
</gene>
<dbReference type="SUPFAM" id="SSF50978">
    <property type="entry name" value="WD40 repeat-like"/>
    <property type="match status" value="1"/>
</dbReference>
<evidence type="ECO:0000313" key="4">
    <source>
        <dbReference type="EMBL" id="GAN04134.1"/>
    </source>
</evidence>
<dbReference type="Pfam" id="PF00400">
    <property type="entry name" value="WD40"/>
    <property type="match status" value="3"/>
</dbReference>
<dbReference type="InterPro" id="IPR036322">
    <property type="entry name" value="WD40_repeat_dom_sf"/>
</dbReference>
<evidence type="ECO:0000313" key="5">
    <source>
        <dbReference type="Proteomes" id="UP000053815"/>
    </source>
</evidence>
<evidence type="ECO:0000256" key="1">
    <source>
        <dbReference type="ARBA" id="ARBA00022574"/>
    </source>
</evidence>
<sequence>MSRVFEKIPEWITERSKRELNQVVSDEKMTRVKLALHACHGRQTDFVIMELADDSFFIPAIFKPDEIRKKFGLSDLSLSIEALEERLIKIKTYAVSAYRSNSNLYPYLIVTDFEHIKGRSRIDGDLQHVYTVKQVKDWIDHVQQSLHNLHNPVSKLFPSSALLTQYHNLAALECHLEAILPRMYKFEPRNNTREMEHSSSMPNCPERGNMASDTTYSHANHEQLAATTPMIEWHPSDMHQPQLRADTHSRAPPADDLTLQAYLLSTFDAMDEIPDDLCIDSGSELKEETQANIPSPKPFADSSHIVATRPNINTSPATYVATSFSPKLSYSPGPSNDNHQMNLYDPRLIMNDPTQIELKNPPKDGISNVCFHPTDPDCLLVSSWDKTLRLYNVEKNELLQTFNTDAAILDCCFGDDNVVYFGGLDRKVKMIDLNTNEESVIGEHDAPVSCVCYGSVTKRVYTGSWDMTLRVWDAQTRTEEHKLQLNCKVFSMDLRDDKLAVAMSDRKTHIYDIKNMNSPWQERETTLKYMLKCIRLMPNGQGYACSAIEGRVAFEYFDMSPEVQAKRYAFKSHRLTINDTEVVYPVNSLSFHPKLGTFASGGSDCVVNIWDGANRKRVKHMTGYPDEIASLSFNHDGSKLAIASSYTFDEGERDHAPDTIFVKDISDSDVAPRIVA</sequence>
<dbReference type="PANTHER" id="PTHR10971">
    <property type="entry name" value="MRNA EXPORT FACTOR AND BUB3"/>
    <property type="match status" value="1"/>
</dbReference>
<proteinExistence type="predicted"/>
<keyword evidence="2" id="KW-0677">Repeat</keyword>
<dbReference type="InterPro" id="IPR015943">
    <property type="entry name" value="WD40/YVTN_repeat-like_dom_sf"/>
</dbReference>
<dbReference type="Proteomes" id="UP000053815">
    <property type="component" value="Unassembled WGS sequence"/>
</dbReference>
<dbReference type="PROSITE" id="PS50082">
    <property type="entry name" value="WD_REPEATS_2"/>
    <property type="match status" value="2"/>
</dbReference>
<protein>
    <submittedName>
        <fullName evidence="4">Mitotic checkpoint protein BUB3-like</fullName>
    </submittedName>
</protein>